<reference evidence="3" key="1">
    <citation type="submission" date="2018-09" db="EMBL/GenBank/DDBJ databases">
        <authorList>
            <person name="Livingstone P.G."/>
            <person name="Whitworth D.E."/>
        </authorList>
    </citation>
    <scope>NUCLEOTIDE SEQUENCE [LARGE SCALE GENOMIC DNA]</scope>
    <source>
        <strain evidence="3">CA040B</strain>
    </source>
</reference>
<feature type="compositionally biased region" description="Basic and acidic residues" evidence="1">
    <location>
        <begin position="102"/>
        <end position="116"/>
    </location>
</feature>
<feature type="region of interest" description="Disordered" evidence="1">
    <location>
        <begin position="97"/>
        <end position="135"/>
    </location>
</feature>
<evidence type="ECO:0000256" key="1">
    <source>
        <dbReference type="SAM" id="MobiDB-lite"/>
    </source>
</evidence>
<dbReference type="RefSeq" id="WP_120627888.1">
    <property type="nucleotide sequence ID" value="NZ_RAWG01000186.1"/>
</dbReference>
<protein>
    <submittedName>
        <fullName evidence="2">Uncharacterized protein</fullName>
    </submittedName>
</protein>
<evidence type="ECO:0000313" key="3">
    <source>
        <dbReference type="Proteomes" id="UP000273405"/>
    </source>
</evidence>
<evidence type="ECO:0000313" key="2">
    <source>
        <dbReference type="EMBL" id="RKH38712.1"/>
    </source>
</evidence>
<sequence length="169" mass="18641">MFPLHPRKSHAPEVLPLWGVTLLPLLLSGCGSQEAPASEAAGVAPSGDSTVRASAPLTEEELELRRERIRAYLRARLARLNIVATTRTDSGQVIDWVPAPRDVPERPPSPEERMPEGTRPLPDVPGPEDQDVPVQTELQLQAGRHGRQMLLGERAHLQQHLQHEEPVLP</sequence>
<dbReference type="AlphaFoldDB" id="A0A3A8NFM6"/>
<dbReference type="Proteomes" id="UP000273405">
    <property type="component" value="Unassembled WGS sequence"/>
</dbReference>
<comment type="caution">
    <text evidence="2">The sequence shown here is derived from an EMBL/GenBank/DDBJ whole genome shotgun (WGS) entry which is preliminary data.</text>
</comment>
<name>A0A3A8NFM6_9BACT</name>
<gene>
    <name evidence="2" type="ORF">D7X12_25530</name>
</gene>
<dbReference type="EMBL" id="RAWG01000186">
    <property type="protein sequence ID" value="RKH38712.1"/>
    <property type="molecule type" value="Genomic_DNA"/>
</dbReference>
<proteinExistence type="predicted"/>
<organism evidence="2 3">
    <name type="scientific">Corallococcus sicarius</name>
    <dbReference type="NCBI Taxonomy" id="2316726"/>
    <lineage>
        <taxon>Bacteria</taxon>
        <taxon>Pseudomonadati</taxon>
        <taxon>Myxococcota</taxon>
        <taxon>Myxococcia</taxon>
        <taxon>Myxococcales</taxon>
        <taxon>Cystobacterineae</taxon>
        <taxon>Myxococcaceae</taxon>
        <taxon>Corallococcus</taxon>
    </lineage>
</organism>
<accession>A0A3A8NFM6</accession>
<keyword evidence="3" id="KW-1185">Reference proteome</keyword>
<dbReference type="PROSITE" id="PS51257">
    <property type="entry name" value="PROKAR_LIPOPROTEIN"/>
    <property type="match status" value="1"/>
</dbReference>